<dbReference type="NCBIfam" id="NF005559">
    <property type="entry name" value="PRK07231.1"/>
    <property type="match status" value="1"/>
</dbReference>
<dbReference type="GO" id="GO:0047936">
    <property type="term" value="F:glucose 1-dehydrogenase [NAD(P)+] activity"/>
    <property type="evidence" value="ECO:0007669"/>
    <property type="project" value="UniProtKB-EC"/>
</dbReference>
<proteinExistence type="inferred from homology"/>
<name>A0ABS6I9Y1_9MICC</name>
<dbReference type="InterPro" id="IPR020904">
    <property type="entry name" value="Sc_DH/Rdtase_CS"/>
</dbReference>
<dbReference type="EC" id="1.1.1.47" evidence="3"/>
<dbReference type="RefSeq" id="WP_216926648.1">
    <property type="nucleotide sequence ID" value="NZ_JAHOPC010000015.1"/>
</dbReference>
<gene>
    <name evidence="3" type="ORF">KSW38_19710</name>
</gene>
<comment type="caution">
    <text evidence="3">The sequence shown here is derived from an EMBL/GenBank/DDBJ whole genome shotgun (WGS) entry which is preliminary data.</text>
</comment>
<evidence type="ECO:0000256" key="2">
    <source>
        <dbReference type="ARBA" id="ARBA00023002"/>
    </source>
</evidence>
<protein>
    <submittedName>
        <fullName evidence="3">Glucose 1-dehydrogenase</fullName>
        <ecNumber evidence="3">1.1.1.47</ecNumber>
    </submittedName>
</protein>
<dbReference type="PANTHER" id="PTHR42760:SF133">
    <property type="entry name" value="3-OXOACYL-[ACYL-CARRIER-PROTEIN] REDUCTASE"/>
    <property type="match status" value="1"/>
</dbReference>
<organism evidence="3 4">
    <name type="scientific">Paenarthrobacter aromaticivorans</name>
    <dbReference type="NCBI Taxonomy" id="2849150"/>
    <lineage>
        <taxon>Bacteria</taxon>
        <taxon>Bacillati</taxon>
        <taxon>Actinomycetota</taxon>
        <taxon>Actinomycetes</taxon>
        <taxon>Micrococcales</taxon>
        <taxon>Micrococcaceae</taxon>
        <taxon>Paenarthrobacter</taxon>
    </lineage>
</organism>
<dbReference type="PROSITE" id="PS00061">
    <property type="entry name" value="ADH_SHORT"/>
    <property type="match status" value="1"/>
</dbReference>
<keyword evidence="2 3" id="KW-0560">Oxidoreductase</keyword>
<accession>A0ABS6I9Y1</accession>
<evidence type="ECO:0000256" key="1">
    <source>
        <dbReference type="ARBA" id="ARBA00006484"/>
    </source>
</evidence>
<evidence type="ECO:0000313" key="3">
    <source>
        <dbReference type="EMBL" id="MBU8868526.1"/>
    </source>
</evidence>
<reference evidence="3 4" key="1">
    <citation type="submission" date="2021-06" db="EMBL/GenBank/DDBJ databases">
        <authorList>
            <person name="Jeong J.W."/>
        </authorList>
    </citation>
    <scope>NUCLEOTIDE SEQUENCE [LARGE SCALE GENOMIC DNA]</scope>
    <source>
        <strain evidence="3 4">MMS21-TAE1-1</strain>
    </source>
</reference>
<comment type="similarity">
    <text evidence="1">Belongs to the short-chain dehydrogenases/reductases (SDR) family.</text>
</comment>
<dbReference type="Pfam" id="PF13561">
    <property type="entry name" value="adh_short_C2"/>
    <property type="match status" value="1"/>
</dbReference>
<sequence>MTRLSGKVAIITGAAKGLGLAAAQLFAAEGGRIVLCDISEPDLAEAVDSIKAAGGDAIAVRLDVTSEDSWNHAVTRTLEAYGSIDILVNNAGIIITKGVLETELDEWNRVLGVDITGVWLGAKHVIPHLKAGGGGSIVNVSSVAGIVGGFAGDGGSAAYSASKGAVRSLTKHIAQWFAGDNIRSNSVHPGPIFTPMFVLNGIPTREAAGEIFRGYVPLPPHVGEPQDIAYALLYLASDESKFVTGEELIVDGGLVSH</sequence>
<dbReference type="EMBL" id="JAHOPC010000015">
    <property type="protein sequence ID" value="MBU8868526.1"/>
    <property type="molecule type" value="Genomic_DNA"/>
</dbReference>
<dbReference type="InterPro" id="IPR002347">
    <property type="entry name" value="SDR_fam"/>
</dbReference>
<keyword evidence="4" id="KW-1185">Reference proteome</keyword>
<dbReference type="Proteomes" id="UP000824166">
    <property type="component" value="Unassembled WGS sequence"/>
</dbReference>
<evidence type="ECO:0000313" key="4">
    <source>
        <dbReference type="Proteomes" id="UP000824166"/>
    </source>
</evidence>
<dbReference type="PANTHER" id="PTHR42760">
    <property type="entry name" value="SHORT-CHAIN DEHYDROGENASES/REDUCTASES FAMILY MEMBER"/>
    <property type="match status" value="1"/>
</dbReference>